<feature type="compositionally biased region" description="Basic and acidic residues" evidence="1">
    <location>
        <begin position="334"/>
        <end position="350"/>
    </location>
</feature>
<feature type="compositionally biased region" description="Polar residues" evidence="1">
    <location>
        <begin position="437"/>
        <end position="453"/>
    </location>
</feature>
<dbReference type="OMA" id="TEIHHEE"/>
<keyword evidence="3" id="KW-1185">Reference proteome</keyword>
<feature type="compositionally biased region" description="Basic and acidic residues" evidence="1">
    <location>
        <begin position="427"/>
        <end position="436"/>
    </location>
</feature>
<protein>
    <submittedName>
        <fullName evidence="2">Zgc:113229</fullName>
    </submittedName>
</protein>
<feature type="compositionally biased region" description="Polar residues" evidence="1">
    <location>
        <begin position="375"/>
        <end position="426"/>
    </location>
</feature>
<feature type="region of interest" description="Disordered" evidence="1">
    <location>
        <begin position="22"/>
        <end position="61"/>
    </location>
</feature>
<sequence>MAKLDPVSDSHALLESISSVTDMQTCSPSGECNAEPVEDSSKTTIDQFGFSSNSKKQDGRASVWNKWEKPWTQQSSHFEDALTSVPKQPVRKISKHNAGFSGRPKRPPLIWGEHKRFTSERTGDVTSWVGDDQMPEKKQHFSLEGETSSNVPPLYKTESFQNPPDLLAPTGTWSWRTVNEKNESTRFHEQSGNTPKTSRKKWGEAKRWAQNVKERWRERHRNTLTRQRDDGERQVQSEVQVSIGVSQLLVPIDVNDTPTALTETTEIHHEEINTALAEDGPGSLSYMSDSLFSFGTTSNLMEEIFSGTEWARYHSVNCGKPEQSNELPNTNNQSHEEELPSKWTHKDPTDSHLGWTQPPHLESFAQDMASDKQTETSQMSITDLPTNPLQTSDPFIDQSQNINLNPNKSHNSEQSNGQSQFSQLDPNESKATEHSDQQPTSNQVSSPSHNQPEGGTKDFIPLLDSMKRLSLTSHGSLSRKREHWTKRRASFEHTTQDMEDEAQPSNPSAATSLNSLLDSISQDSESSETLETVIKKRRMEDTRYVRFSEEVIILPPSYWPESDDDNDDEENDNDWQEEPSPRPSFPKWIVSLKSRRGKYKFELSSHLTPPLKFCSSHKQRLYFQRQERHRK</sequence>
<organism evidence="2 3">
    <name type="scientific">Sinocyclocheilus grahami</name>
    <name type="common">Dianchi golden-line fish</name>
    <name type="synonym">Barbus grahami</name>
    <dbReference type="NCBI Taxonomy" id="75366"/>
    <lineage>
        <taxon>Eukaryota</taxon>
        <taxon>Metazoa</taxon>
        <taxon>Chordata</taxon>
        <taxon>Craniata</taxon>
        <taxon>Vertebrata</taxon>
        <taxon>Euteleostomi</taxon>
        <taxon>Actinopterygii</taxon>
        <taxon>Neopterygii</taxon>
        <taxon>Teleostei</taxon>
        <taxon>Ostariophysi</taxon>
        <taxon>Cypriniformes</taxon>
        <taxon>Cyprinidae</taxon>
        <taxon>Cyprininae</taxon>
        <taxon>Sinocyclocheilus</taxon>
    </lineage>
</organism>
<evidence type="ECO:0000256" key="1">
    <source>
        <dbReference type="SAM" id="MobiDB-lite"/>
    </source>
</evidence>
<reference evidence="2" key="2">
    <citation type="submission" date="2025-09" db="UniProtKB">
        <authorList>
            <consortium name="Ensembl"/>
        </authorList>
    </citation>
    <scope>IDENTIFICATION</scope>
</reference>
<dbReference type="Proteomes" id="UP000472262">
    <property type="component" value="Unassembled WGS sequence"/>
</dbReference>
<feature type="compositionally biased region" description="Polar residues" evidence="1">
    <location>
        <begin position="42"/>
        <end position="54"/>
    </location>
</feature>
<name>A0A672M9R9_SINGR</name>
<feature type="region of interest" description="Disordered" evidence="1">
    <location>
        <begin position="83"/>
        <end position="110"/>
    </location>
</feature>
<dbReference type="AlphaFoldDB" id="A0A672M9R9"/>
<reference evidence="2" key="1">
    <citation type="submission" date="2025-08" db="UniProtKB">
        <authorList>
            <consortium name="Ensembl"/>
        </authorList>
    </citation>
    <scope>IDENTIFICATION</scope>
</reference>
<feature type="compositionally biased region" description="Acidic residues" evidence="1">
    <location>
        <begin position="561"/>
        <end position="577"/>
    </location>
</feature>
<evidence type="ECO:0000313" key="2">
    <source>
        <dbReference type="Ensembl" id="ENSSGRP00000033426.1"/>
    </source>
</evidence>
<proteinExistence type="predicted"/>
<feature type="region of interest" description="Disordered" evidence="1">
    <location>
        <begin position="556"/>
        <end position="587"/>
    </location>
</feature>
<feature type="compositionally biased region" description="Polar residues" evidence="1">
    <location>
        <begin position="322"/>
        <end position="333"/>
    </location>
</feature>
<feature type="region of interest" description="Disordered" evidence="1">
    <location>
        <begin position="471"/>
        <end position="535"/>
    </location>
</feature>
<feature type="compositionally biased region" description="Basic residues" evidence="1">
    <location>
        <begin position="477"/>
        <end position="488"/>
    </location>
</feature>
<dbReference type="InParanoid" id="A0A672M9R9"/>
<accession>A0A672M9R9</accession>
<feature type="compositionally biased region" description="Polar residues" evidence="1">
    <location>
        <begin position="503"/>
        <end position="530"/>
    </location>
</feature>
<evidence type="ECO:0000313" key="3">
    <source>
        <dbReference type="Proteomes" id="UP000472262"/>
    </source>
</evidence>
<feature type="region of interest" description="Disordered" evidence="1">
    <location>
        <begin position="321"/>
        <end position="459"/>
    </location>
</feature>
<feature type="region of interest" description="Disordered" evidence="1">
    <location>
        <begin position="184"/>
        <end position="205"/>
    </location>
</feature>
<dbReference type="Ensembl" id="ENSSGRT00000035883.1">
    <property type="protein sequence ID" value="ENSSGRP00000033426.1"/>
    <property type="gene ID" value="ENSSGRG00000018621.1"/>
</dbReference>